<proteinExistence type="predicted"/>
<keyword evidence="2" id="KW-1185">Reference proteome</keyword>
<name>A0AAW1CQW3_9HEMI</name>
<dbReference type="AlphaFoldDB" id="A0AAW1CQW3"/>
<organism evidence="1 2">
    <name type="scientific">Rhynocoris fuscipes</name>
    <dbReference type="NCBI Taxonomy" id="488301"/>
    <lineage>
        <taxon>Eukaryota</taxon>
        <taxon>Metazoa</taxon>
        <taxon>Ecdysozoa</taxon>
        <taxon>Arthropoda</taxon>
        <taxon>Hexapoda</taxon>
        <taxon>Insecta</taxon>
        <taxon>Pterygota</taxon>
        <taxon>Neoptera</taxon>
        <taxon>Paraneoptera</taxon>
        <taxon>Hemiptera</taxon>
        <taxon>Heteroptera</taxon>
        <taxon>Panheteroptera</taxon>
        <taxon>Cimicomorpha</taxon>
        <taxon>Reduviidae</taxon>
        <taxon>Harpactorinae</taxon>
        <taxon>Harpactorini</taxon>
        <taxon>Rhynocoris</taxon>
    </lineage>
</organism>
<sequence length="200" mass="23785">MQFFALIRRPPNFSYSCTLPSNKTLCKFFFFLNIFSDFPQLPVELIEKIVDYDSTDLELYLINIYAKQRPNMLPWNDVNRKHWLKWCSLSSNLFYEFICILNELLIRTRKQRMIDITRNFAENLLKLCNENDIDYVALYPLRLQHLVSFMIINFEPLENSSISKLLKETFKSEFIRLRDENPAAALVIATHFAKCGTYIE</sequence>
<gene>
    <name evidence="1" type="ORF">O3M35_002843</name>
</gene>
<dbReference type="Proteomes" id="UP001461498">
    <property type="component" value="Unassembled WGS sequence"/>
</dbReference>
<reference evidence="1 2" key="1">
    <citation type="submission" date="2022-12" db="EMBL/GenBank/DDBJ databases">
        <title>Chromosome-level genome assembly of true bugs.</title>
        <authorList>
            <person name="Ma L."/>
            <person name="Li H."/>
        </authorList>
    </citation>
    <scope>NUCLEOTIDE SEQUENCE [LARGE SCALE GENOMIC DNA]</scope>
    <source>
        <strain evidence="1">Lab_2022b</strain>
    </source>
</reference>
<dbReference type="EMBL" id="JAPXFL010000011">
    <property type="protein sequence ID" value="KAK9499900.1"/>
    <property type="molecule type" value="Genomic_DNA"/>
</dbReference>
<protein>
    <submittedName>
        <fullName evidence="1">Uncharacterized protein</fullName>
    </submittedName>
</protein>
<evidence type="ECO:0000313" key="1">
    <source>
        <dbReference type="EMBL" id="KAK9499900.1"/>
    </source>
</evidence>
<accession>A0AAW1CQW3</accession>
<evidence type="ECO:0000313" key="2">
    <source>
        <dbReference type="Proteomes" id="UP001461498"/>
    </source>
</evidence>
<comment type="caution">
    <text evidence="1">The sequence shown here is derived from an EMBL/GenBank/DDBJ whole genome shotgun (WGS) entry which is preliminary data.</text>
</comment>